<keyword evidence="5" id="KW-0807">Transducer</keyword>
<dbReference type="PANTHER" id="PTHR24228">
    <property type="entry name" value="B2 BRADYKININ RECEPTOR/ANGIOTENSIN II RECEPTOR"/>
    <property type="match status" value="1"/>
</dbReference>
<feature type="transmembrane region" description="Helical" evidence="6">
    <location>
        <begin position="31"/>
        <end position="58"/>
    </location>
</feature>
<reference evidence="7 8" key="1">
    <citation type="journal article" date="2024" name="BMC Genomics">
        <title>Genome assembly of redclaw crayfish (Cherax quadricarinatus) provides insights into its immune adaptation and hypoxia tolerance.</title>
        <authorList>
            <person name="Liu Z."/>
            <person name="Zheng J."/>
            <person name="Li H."/>
            <person name="Fang K."/>
            <person name="Wang S."/>
            <person name="He J."/>
            <person name="Zhou D."/>
            <person name="Weng S."/>
            <person name="Chi M."/>
            <person name="Gu Z."/>
            <person name="He J."/>
            <person name="Li F."/>
            <person name="Wang M."/>
        </authorList>
    </citation>
    <scope>NUCLEOTIDE SEQUENCE [LARGE SCALE GENOMIC DNA]</scope>
    <source>
        <strain evidence="7">ZL_2023a</strain>
    </source>
</reference>
<keyword evidence="6" id="KW-0812">Transmembrane</keyword>
<evidence type="ECO:0000313" key="8">
    <source>
        <dbReference type="Proteomes" id="UP001445076"/>
    </source>
</evidence>
<evidence type="ECO:0000256" key="3">
    <source>
        <dbReference type="ARBA" id="ARBA00023040"/>
    </source>
</evidence>
<accession>A0AAW0XHQ4</accession>
<name>A0AAW0XHQ4_CHEQU</name>
<evidence type="ECO:0000313" key="7">
    <source>
        <dbReference type="EMBL" id="KAK8739195.1"/>
    </source>
</evidence>
<comment type="subcellular location">
    <subcellularLocation>
        <location evidence="1">Cell membrane</location>
        <topology evidence="1">Multi-pass membrane protein</topology>
    </subcellularLocation>
</comment>
<keyword evidence="2" id="KW-1003">Cell membrane</keyword>
<comment type="caution">
    <text evidence="7">The sequence shown here is derived from an EMBL/GenBank/DDBJ whole genome shotgun (WGS) entry which is preliminary data.</text>
</comment>
<keyword evidence="6" id="KW-0472">Membrane</keyword>
<keyword evidence="6" id="KW-1133">Transmembrane helix</keyword>
<feature type="transmembrane region" description="Helical" evidence="6">
    <location>
        <begin position="234"/>
        <end position="257"/>
    </location>
</feature>
<feature type="transmembrane region" description="Helical" evidence="6">
    <location>
        <begin position="187"/>
        <end position="213"/>
    </location>
</feature>
<evidence type="ECO:0000256" key="4">
    <source>
        <dbReference type="ARBA" id="ARBA00023170"/>
    </source>
</evidence>
<keyword evidence="4" id="KW-0675">Receptor</keyword>
<feature type="transmembrane region" description="Helical" evidence="6">
    <location>
        <begin position="70"/>
        <end position="98"/>
    </location>
</feature>
<evidence type="ECO:0008006" key="9">
    <source>
        <dbReference type="Google" id="ProtNLM"/>
    </source>
</evidence>
<dbReference type="Gene3D" id="1.20.1070.10">
    <property type="entry name" value="Rhodopsin 7-helix transmembrane proteins"/>
    <property type="match status" value="1"/>
</dbReference>
<evidence type="ECO:0000256" key="2">
    <source>
        <dbReference type="ARBA" id="ARBA00022475"/>
    </source>
</evidence>
<feature type="transmembrane region" description="Helical" evidence="6">
    <location>
        <begin position="151"/>
        <end position="175"/>
    </location>
</feature>
<organism evidence="7 8">
    <name type="scientific">Cherax quadricarinatus</name>
    <name type="common">Australian red claw crayfish</name>
    <dbReference type="NCBI Taxonomy" id="27406"/>
    <lineage>
        <taxon>Eukaryota</taxon>
        <taxon>Metazoa</taxon>
        <taxon>Ecdysozoa</taxon>
        <taxon>Arthropoda</taxon>
        <taxon>Crustacea</taxon>
        <taxon>Multicrustacea</taxon>
        <taxon>Malacostraca</taxon>
        <taxon>Eumalacostraca</taxon>
        <taxon>Eucarida</taxon>
        <taxon>Decapoda</taxon>
        <taxon>Pleocyemata</taxon>
        <taxon>Astacidea</taxon>
        <taxon>Parastacoidea</taxon>
        <taxon>Parastacidae</taxon>
        <taxon>Cherax</taxon>
    </lineage>
</organism>
<dbReference type="EMBL" id="JARKIK010000037">
    <property type="protein sequence ID" value="KAK8739195.1"/>
    <property type="molecule type" value="Genomic_DNA"/>
</dbReference>
<dbReference type="Proteomes" id="UP001445076">
    <property type="component" value="Unassembled WGS sequence"/>
</dbReference>
<feature type="transmembrane region" description="Helical" evidence="6">
    <location>
        <begin position="118"/>
        <end position="139"/>
    </location>
</feature>
<dbReference type="GO" id="GO:0005886">
    <property type="term" value="C:plasma membrane"/>
    <property type="evidence" value="ECO:0007669"/>
    <property type="project" value="UniProtKB-SubCell"/>
</dbReference>
<dbReference type="GO" id="GO:0004930">
    <property type="term" value="F:G protein-coupled receptor activity"/>
    <property type="evidence" value="ECO:0007669"/>
    <property type="project" value="UniProtKB-KW"/>
</dbReference>
<evidence type="ECO:0000256" key="5">
    <source>
        <dbReference type="ARBA" id="ARBA00023224"/>
    </source>
</evidence>
<protein>
    <recommendedName>
        <fullName evidence="9">G-protein coupled receptors family 1 profile domain-containing protein</fullName>
    </recommendedName>
</protein>
<evidence type="ECO:0000256" key="1">
    <source>
        <dbReference type="ARBA" id="ARBA00004651"/>
    </source>
</evidence>
<dbReference type="PANTHER" id="PTHR24228:SF59">
    <property type="entry name" value="NEUROPEPTIDE RECEPTOR 15"/>
    <property type="match status" value="1"/>
</dbReference>
<keyword evidence="8" id="KW-1185">Reference proteome</keyword>
<sequence length="346" mass="38495">EKMNVTVNCSEACPNCNETGDIPQHFLISPYLLLAALVHCWGVIILGFLSNVVALWCVHTCNKTKPAMKILLGCVFVPLLLLCVINSSVAQYVTAILTCDLVTFSSTVIVVMHKMFDVLVQMEVISIAAVSFFRLKAIWSPHGRIVQMKTVVTVVTCVTLYTLLTTVGLMVPLGLGYLTAPGVKQGLTILFVLNTFLPILATILCYTLMVFTMCRNQRRLASSQHSSSVHRADATRSMLAVFLSNLFFTSPVPLFYFQNDRTFTLEVTGWILFTTHFTMDPVVFVLFNPSFRHRVGERVGASLTWMTHRCSRTSLTTTSTTSTTYTPPDTVFTDQFSVTVFSDQSH</sequence>
<dbReference type="SUPFAM" id="SSF81321">
    <property type="entry name" value="Family A G protein-coupled receptor-like"/>
    <property type="match status" value="1"/>
</dbReference>
<evidence type="ECO:0000256" key="6">
    <source>
        <dbReference type="SAM" id="Phobius"/>
    </source>
</evidence>
<feature type="non-terminal residue" evidence="7">
    <location>
        <position position="1"/>
    </location>
</feature>
<keyword evidence="3" id="KW-0297">G-protein coupled receptor</keyword>
<proteinExistence type="predicted"/>
<feature type="transmembrane region" description="Helical" evidence="6">
    <location>
        <begin position="269"/>
        <end position="288"/>
    </location>
</feature>
<dbReference type="AlphaFoldDB" id="A0AAW0XHQ4"/>
<gene>
    <name evidence="7" type="ORF">OTU49_003525</name>
</gene>